<dbReference type="EMBL" id="MN234195">
    <property type="protein sequence ID" value="QFG11095.1"/>
    <property type="molecule type" value="Genomic_DNA"/>
</dbReference>
<reference evidence="1 2" key="1">
    <citation type="submission" date="2019-07" db="EMBL/GenBank/DDBJ databases">
        <authorList>
            <person name="Aull H.A."/>
            <person name="Stoner T.H."/>
            <person name="Garlena R.A."/>
            <person name="Russell D.A."/>
            <person name="Pope W.H."/>
            <person name="Jacobs-Sera D."/>
            <person name="Hatfull G.F."/>
        </authorList>
    </citation>
    <scope>NUCLEOTIDE SEQUENCE [LARGE SCALE GENOMIC DNA]</scope>
</reference>
<proteinExistence type="predicted"/>
<dbReference type="RefSeq" id="YP_010104162.1">
    <property type="nucleotide sequence ID" value="NC_055815.1"/>
</dbReference>
<evidence type="ECO:0000313" key="2">
    <source>
        <dbReference type="Proteomes" id="UP000326015"/>
    </source>
</evidence>
<dbReference type="InterPro" id="IPR056908">
    <property type="entry name" value="Gp80-like"/>
</dbReference>
<protein>
    <submittedName>
        <fullName evidence="1">Uncharacterized protein</fullName>
    </submittedName>
</protein>
<name>A0A5J6TK10_9CAUD</name>
<sequence length="127" mass="12782">MATGISATLANELLDHAFRNSTWTPPTTVYAKLHTGDPGANGTANASNQTTRAACTWAAATGGAIALSNTPEFTLNATETISHVSFWTDATGGVFLASAAASVAKGGVSGDIIRIQTAPISFTGLAA</sequence>
<organism evidence="1 2">
    <name type="scientific">Mycobacterium phage Xula</name>
    <dbReference type="NCBI Taxonomy" id="2599884"/>
    <lineage>
        <taxon>Viruses</taxon>
        <taxon>Duplodnaviria</taxon>
        <taxon>Heunggongvirae</taxon>
        <taxon>Uroviricota</taxon>
        <taxon>Caudoviricetes</taxon>
        <taxon>Chebruvirinae</taxon>
        <taxon>Brujitavirus</taxon>
        <taxon>Brujitavirus xula</taxon>
    </lineage>
</organism>
<evidence type="ECO:0000313" key="1">
    <source>
        <dbReference type="EMBL" id="QFG11095.1"/>
    </source>
</evidence>
<dbReference type="Proteomes" id="UP000326015">
    <property type="component" value="Segment"/>
</dbReference>
<dbReference type="GeneID" id="65122104"/>
<dbReference type="Pfam" id="PF23140">
    <property type="entry name" value="Gp80"/>
    <property type="match status" value="1"/>
</dbReference>
<keyword evidence="2" id="KW-1185">Reference proteome</keyword>
<accession>A0A5J6TK10</accession>
<dbReference type="KEGG" id="vg:65122104"/>
<gene>
    <name evidence="1" type="primary">22</name>
    <name evidence="1" type="ORF">PBI_XULA_22</name>
</gene>